<sequence length="66" mass="7512">AFFETKKMNDLNLKQSTGGKIGDMRATSQYLHLAGATQEELEDEVREHCPRPVDIPAFYKSTLVKR</sequence>
<dbReference type="Proteomes" id="UP000823775">
    <property type="component" value="Unassembled WGS sequence"/>
</dbReference>
<evidence type="ECO:0000313" key="1">
    <source>
        <dbReference type="EMBL" id="MCE3215123.1"/>
    </source>
</evidence>
<feature type="non-terminal residue" evidence="1">
    <location>
        <position position="1"/>
    </location>
</feature>
<evidence type="ECO:0000313" key="2">
    <source>
        <dbReference type="Proteomes" id="UP000823775"/>
    </source>
</evidence>
<accession>A0ABS8WV78</accession>
<protein>
    <submittedName>
        <fullName evidence="1">Uncharacterized protein</fullName>
    </submittedName>
</protein>
<keyword evidence="2" id="KW-1185">Reference proteome</keyword>
<gene>
    <name evidence="1" type="ORF">HAX54_000948</name>
</gene>
<comment type="caution">
    <text evidence="1">The sequence shown here is derived from an EMBL/GenBank/DDBJ whole genome shotgun (WGS) entry which is preliminary data.</text>
</comment>
<proteinExistence type="predicted"/>
<feature type="non-terminal residue" evidence="1">
    <location>
        <position position="66"/>
    </location>
</feature>
<name>A0ABS8WV78_DATST</name>
<organism evidence="1 2">
    <name type="scientific">Datura stramonium</name>
    <name type="common">Jimsonweed</name>
    <name type="synonym">Common thornapple</name>
    <dbReference type="NCBI Taxonomy" id="4076"/>
    <lineage>
        <taxon>Eukaryota</taxon>
        <taxon>Viridiplantae</taxon>
        <taxon>Streptophyta</taxon>
        <taxon>Embryophyta</taxon>
        <taxon>Tracheophyta</taxon>
        <taxon>Spermatophyta</taxon>
        <taxon>Magnoliopsida</taxon>
        <taxon>eudicotyledons</taxon>
        <taxon>Gunneridae</taxon>
        <taxon>Pentapetalae</taxon>
        <taxon>asterids</taxon>
        <taxon>lamiids</taxon>
        <taxon>Solanales</taxon>
        <taxon>Solanaceae</taxon>
        <taxon>Solanoideae</taxon>
        <taxon>Datureae</taxon>
        <taxon>Datura</taxon>
    </lineage>
</organism>
<reference evidence="1 2" key="1">
    <citation type="journal article" date="2021" name="BMC Genomics">
        <title>Datura genome reveals duplications of psychoactive alkaloid biosynthetic genes and high mutation rate following tissue culture.</title>
        <authorList>
            <person name="Rajewski A."/>
            <person name="Carter-House D."/>
            <person name="Stajich J."/>
            <person name="Litt A."/>
        </authorList>
    </citation>
    <scope>NUCLEOTIDE SEQUENCE [LARGE SCALE GENOMIC DNA]</scope>
    <source>
        <strain evidence="1">AR-01</strain>
    </source>
</reference>
<dbReference type="EMBL" id="JACEIK010010334">
    <property type="protein sequence ID" value="MCE3215123.1"/>
    <property type="molecule type" value="Genomic_DNA"/>
</dbReference>